<keyword evidence="12" id="KW-1185">Reference proteome</keyword>
<evidence type="ECO:0000256" key="4">
    <source>
        <dbReference type="ARBA" id="ARBA00022692"/>
    </source>
</evidence>
<dbReference type="EMBL" id="CAMXCT020000446">
    <property type="protein sequence ID" value="CAL1132292.1"/>
    <property type="molecule type" value="Genomic_DNA"/>
</dbReference>
<evidence type="ECO:0000256" key="1">
    <source>
        <dbReference type="ARBA" id="ARBA00004651"/>
    </source>
</evidence>
<feature type="transmembrane region" description="Helical" evidence="7">
    <location>
        <begin position="730"/>
        <end position="754"/>
    </location>
</feature>
<accession>A0A9P1BSS2</accession>
<reference evidence="9" key="1">
    <citation type="submission" date="2022-10" db="EMBL/GenBank/DDBJ databases">
        <authorList>
            <person name="Chen Y."/>
            <person name="Dougan E. K."/>
            <person name="Chan C."/>
            <person name="Rhodes N."/>
            <person name="Thang M."/>
        </authorList>
    </citation>
    <scope>NUCLEOTIDE SEQUENCE</scope>
</reference>
<feature type="transmembrane region" description="Helical" evidence="7">
    <location>
        <begin position="17"/>
        <end position="37"/>
    </location>
</feature>
<gene>
    <name evidence="9" type="ORF">C1SCF055_LOCUS6909</name>
</gene>
<feature type="transmembrane region" description="Helical" evidence="7">
    <location>
        <begin position="809"/>
        <end position="834"/>
    </location>
</feature>
<feature type="transmembrane region" description="Helical" evidence="7">
    <location>
        <begin position="307"/>
        <end position="326"/>
    </location>
</feature>
<evidence type="ECO:0000313" key="11">
    <source>
        <dbReference type="EMBL" id="CAL4766229.1"/>
    </source>
</evidence>
<feature type="domain" description="Membrane transport protein MMPL" evidence="8">
    <location>
        <begin position="729"/>
        <end position="841"/>
    </location>
</feature>
<keyword evidence="3" id="KW-1003">Cell membrane</keyword>
<evidence type="ECO:0000313" key="12">
    <source>
        <dbReference type="Proteomes" id="UP001152797"/>
    </source>
</evidence>
<dbReference type="InterPro" id="IPR004869">
    <property type="entry name" value="MMPL_dom"/>
</dbReference>
<dbReference type="Pfam" id="PF03176">
    <property type="entry name" value="MMPL"/>
    <property type="match status" value="2"/>
</dbReference>
<reference evidence="10" key="2">
    <citation type="submission" date="2024-04" db="EMBL/GenBank/DDBJ databases">
        <authorList>
            <person name="Chen Y."/>
            <person name="Shah S."/>
            <person name="Dougan E. K."/>
            <person name="Thang M."/>
            <person name="Chan C."/>
        </authorList>
    </citation>
    <scope>NUCLEOTIDE SEQUENCE [LARGE SCALE GENOMIC DNA]</scope>
</reference>
<evidence type="ECO:0000313" key="9">
    <source>
        <dbReference type="EMBL" id="CAI3978917.1"/>
    </source>
</evidence>
<feature type="transmembrane region" description="Helical" evidence="7">
    <location>
        <begin position="405"/>
        <end position="427"/>
    </location>
</feature>
<evidence type="ECO:0000256" key="3">
    <source>
        <dbReference type="ARBA" id="ARBA00022475"/>
    </source>
</evidence>
<evidence type="ECO:0000256" key="6">
    <source>
        <dbReference type="ARBA" id="ARBA00023136"/>
    </source>
</evidence>
<protein>
    <submittedName>
        <fullName evidence="11">Membrane protein YdfJ</fullName>
    </submittedName>
</protein>
<feature type="transmembrane region" description="Helical" evidence="7">
    <location>
        <begin position="658"/>
        <end position="677"/>
    </location>
</feature>
<feature type="transmembrane region" description="Helical" evidence="7">
    <location>
        <begin position="775"/>
        <end position="797"/>
    </location>
</feature>
<comment type="subcellular location">
    <subcellularLocation>
        <location evidence="1">Cell membrane</location>
        <topology evidence="1">Multi-pass membrane protein</topology>
    </subcellularLocation>
</comment>
<keyword evidence="4 7" id="KW-0812">Transmembrane</keyword>
<feature type="transmembrane region" description="Helical" evidence="7">
    <location>
        <begin position="332"/>
        <end position="353"/>
    </location>
</feature>
<evidence type="ECO:0000259" key="8">
    <source>
        <dbReference type="Pfam" id="PF03176"/>
    </source>
</evidence>
<dbReference type="GO" id="GO:0005886">
    <property type="term" value="C:plasma membrane"/>
    <property type="evidence" value="ECO:0007669"/>
    <property type="project" value="UniProtKB-SubCell"/>
</dbReference>
<proteinExistence type="inferred from homology"/>
<comment type="similarity">
    <text evidence="2">Belongs to the resistance-nodulation-cell division (RND) (TC 2.A.6) family. MmpL subfamily.</text>
</comment>
<keyword evidence="6 7" id="KW-0472">Membrane</keyword>
<feature type="transmembrane region" description="Helical" evidence="7">
    <location>
        <begin position="229"/>
        <end position="254"/>
    </location>
</feature>
<feature type="domain" description="Membrane transport protein MMPL" evidence="8">
    <location>
        <begin position="53"/>
        <end position="406"/>
    </location>
</feature>
<feature type="transmembrane region" description="Helical" evidence="7">
    <location>
        <begin position="686"/>
        <end position="710"/>
    </location>
</feature>
<dbReference type="PANTHER" id="PTHR33406">
    <property type="entry name" value="MEMBRANE PROTEIN MJ1562-RELATED"/>
    <property type="match status" value="1"/>
</dbReference>
<sequence length="1149" mass="124970">METLEKFCDVLIHRRRFVLGFWLILGICCGPFALRLVDHCKFTFEPVKGTQTYDAQLAFEREFPDNVNQDVELILISCHSCKSIANESFASTAVQQLRAVCTSLAASHPGVLHNWTDHLQFLESSPGRLGVPSPFLAKSNQTMLFQLSWTVGPRQREVIGMLDQIRKTVKELRAEAGSNGSDHSISLTGQLALFTDTLTSTRHDIEKKDLVVMPFALLVLAARVGSLRLMLIPICCLILSLSSALGLFLPFAVFVVDISPLAPSTMVFLGIALAIDYSLFMLTRYMEEVQSGASTEMSLKSMMRQSGHVVMISASVLIICYVGVLFYPSGGIATIGLGASLTVFLCAATNLMLTPSLISTFPGFFGAESARSRIERRAGRRCGRISCCSGGCWQRIAHVVTKQPGVILIPIACLAFLLPACAVLMHYHESFANTLTFPAKSDTSLAYHQLISEFPAGKLSPQYVLIPAGPNNATVRSDEYFNFSCDIANALLQELSVEPFHLKATDFLSPALLPVPVPSLGPSGSSADGELKCLRWNSTAKDARHPFGPITAEVLLSLPGDVGESYREQWNKLVSYKTGEHSSLLMLTVPFDPFSDTLWPFVIAARNAIAKATGNRTADAHVLGKDIVTTVDDAQSNVMLFGTLTVVFDIVQVTYGRLPYIVSGTVIAVFSLIAYAFKAALAPVKMLVTVVVPLAAVFGIAVWVYQFGALDWLPGGPGNNPFTSPPGGGFYWAAPVFTCTIIIGLALDYDVFLFARVIELRKKGYSNPAAVRGGLTLTGPTITAAGLIMAIAFGGLLLSDVPSNNQIGFVMAFGVLMDTFVIRTCLVPSVLTLAASLNYWPQRMPEPGPLEVEMLQHDCEPDSPLGIPWASSRVPRRMLSILGPRLARMETFRWAEKARSPAKQNVNGRLAELAQDLWSEVEAARKWALVLDAPSLSSSTALLTAGFRAQQIVVPNDSDAVFPNNSSSKALVMKGLSLNQFLKQNQINQAGRGAARDQKVQKYGPFSCVYCDFTQCLDGSWKPSQELEDPTLSLQSPSESQYASPLEDLQSLFHGEHLDEDGALLAVTLAHLRSPQRIPVTGAGGDQWQRLRLLLGTLAQQRGLCGVPVERLELKGVATEFWIIGMPGSKRLGKALRKQLERVHGTGYK</sequence>
<name>A0A9P1BSS2_9DINO</name>
<dbReference type="Gene3D" id="1.20.1640.10">
    <property type="entry name" value="Multidrug efflux transporter AcrB transmembrane domain"/>
    <property type="match status" value="2"/>
</dbReference>
<dbReference type="PANTHER" id="PTHR33406:SF6">
    <property type="entry name" value="MEMBRANE PROTEIN YDGH-RELATED"/>
    <property type="match status" value="1"/>
</dbReference>
<dbReference type="InterPro" id="IPR050545">
    <property type="entry name" value="Mycobact_MmpL"/>
</dbReference>
<evidence type="ECO:0000256" key="7">
    <source>
        <dbReference type="SAM" id="Phobius"/>
    </source>
</evidence>
<dbReference type="Proteomes" id="UP001152797">
    <property type="component" value="Unassembled WGS sequence"/>
</dbReference>
<organism evidence="9">
    <name type="scientific">Cladocopium goreaui</name>
    <dbReference type="NCBI Taxonomy" id="2562237"/>
    <lineage>
        <taxon>Eukaryota</taxon>
        <taxon>Sar</taxon>
        <taxon>Alveolata</taxon>
        <taxon>Dinophyceae</taxon>
        <taxon>Suessiales</taxon>
        <taxon>Symbiodiniaceae</taxon>
        <taxon>Cladocopium</taxon>
    </lineage>
</organism>
<comment type="caution">
    <text evidence="9">The sequence shown here is derived from an EMBL/GenBank/DDBJ whole genome shotgun (WGS) entry which is preliminary data.</text>
</comment>
<feature type="transmembrane region" description="Helical" evidence="7">
    <location>
        <begin position="266"/>
        <end position="286"/>
    </location>
</feature>
<dbReference type="EMBL" id="CAMXCT030000446">
    <property type="protein sequence ID" value="CAL4766229.1"/>
    <property type="molecule type" value="Genomic_DNA"/>
</dbReference>
<evidence type="ECO:0000313" key="10">
    <source>
        <dbReference type="EMBL" id="CAL1132292.1"/>
    </source>
</evidence>
<dbReference type="SUPFAM" id="SSF82866">
    <property type="entry name" value="Multidrug efflux transporter AcrB transmembrane domain"/>
    <property type="match status" value="2"/>
</dbReference>
<keyword evidence="5 7" id="KW-1133">Transmembrane helix</keyword>
<dbReference type="AlphaFoldDB" id="A0A9P1BSS2"/>
<evidence type="ECO:0000256" key="2">
    <source>
        <dbReference type="ARBA" id="ARBA00010157"/>
    </source>
</evidence>
<evidence type="ECO:0000256" key="5">
    <source>
        <dbReference type="ARBA" id="ARBA00022989"/>
    </source>
</evidence>
<dbReference type="EMBL" id="CAMXCT010000446">
    <property type="protein sequence ID" value="CAI3978917.1"/>
    <property type="molecule type" value="Genomic_DNA"/>
</dbReference>
<dbReference type="OrthoDB" id="438641at2759"/>